<dbReference type="RefSeq" id="WP_002650074.1">
    <property type="nucleotide sequence ID" value="NZ_AANZ01000002.1"/>
</dbReference>
<keyword evidence="1" id="KW-0472">Membrane</keyword>
<accession>A3ZMQ6</accession>
<reference evidence="2 3" key="1">
    <citation type="submission" date="2006-02" db="EMBL/GenBank/DDBJ databases">
        <authorList>
            <person name="Amann R."/>
            <person name="Ferriera S."/>
            <person name="Johnson J."/>
            <person name="Kravitz S."/>
            <person name="Halpern A."/>
            <person name="Remington K."/>
            <person name="Beeson K."/>
            <person name="Tran B."/>
            <person name="Rogers Y.-H."/>
            <person name="Friedman R."/>
            <person name="Venter J.C."/>
        </authorList>
    </citation>
    <scope>NUCLEOTIDE SEQUENCE [LARGE SCALE GENOMIC DNA]</scope>
    <source>
        <strain evidence="2 3">DSM 3645</strain>
    </source>
</reference>
<evidence type="ECO:0000256" key="1">
    <source>
        <dbReference type="SAM" id="Phobius"/>
    </source>
</evidence>
<sequence>MPENPFASPLSSDESSSATGVGALGVLGLLQPLREVAVWSKVLAASLILFGAMFILSIIGIVIAWLPIWSGVLLWQHANRIAEAQRLQDTRLMKEAIEKLAKSIKIVAIFQVVIMAVYALYFLVLIVFVILSVLN</sequence>
<dbReference type="AlphaFoldDB" id="A3ZMQ6"/>
<keyword evidence="1" id="KW-1133">Transmembrane helix</keyword>
<evidence type="ECO:0000313" key="3">
    <source>
        <dbReference type="Proteomes" id="UP000004358"/>
    </source>
</evidence>
<feature type="transmembrane region" description="Helical" evidence="1">
    <location>
        <begin position="42"/>
        <end position="66"/>
    </location>
</feature>
<protein>
    <submittedName>
        <fullName evidence="2">Uncharacterized protein</fullName>
    </submittedName>
</protein>
<comment type="caution">
    <text evidence="2">The sequence shown here is derived from an EMBL/GenBank/DDBJ whole genome shotgun (WGS) entry which is preliminary data.</text>
</comment>
<dbReference type="Pfam" id="PF17319">
    <property type="entry name" value="DUF5362"/>
    <property type="match status" value="1"/>
</dbReference>
<dbReference type="OrthoDB" id="5953468at2"/>
<name>A3ZMQ6_9BACT</name>
<feature type="transmembrane region" description="Helical" evidence="1">
    <location>
        <begin position="106"/>
        <end position="134"/>
    </location>
</feature>
<proteinExistence type="predicted"/>
<dbReference type="EMBL" id="AANZ01000002">
    <property type="protein sequence ID" value="EAQ82232.1"/>
    <property type="molecule type" value="Genomic_DNA"/>
</dbReference>
<evidence type="ECO:0000313" key="2">
    <source>
        <dbReference type="EMBL" id="EAQ82232.1"/>
    </source>
</evidence>
<organism evidence="2 3">
    <name type="scientific">Blastopirellula marina DSM 3645</name>
    <dbReference type="NCBI Taxonomy" id="314230"/>
    <lineage>
        <taxon>Bacteria</taxon>
        <taxon>Pseudomonadati</taxon>
        <taxon>Planctomycetota</taxon>
        <taxon>Planctomycetia</taxon>
        <taxon>Pirellulales</taxon>
        <taxon>Pirellulaceae</taxon>
        <taxon>Blastopirellula</taxon>
    </lineage>
</organism>
<gene>
    <name evidence="2" type="ORF">DSM3645_00920</name>
</gene>
<keyword evidence="1" id="KW-0812">Transmembrane</keyword>
<dbReference type="HOGENOM" id="CLU_1881705_0_0_0"/>
<dbReference type="InterPro" id="IPR035287">
    <property type="entry name" value="DUF5362"/>
</dbReference>
<dbReference type="Proteomes" id="UP000004358">
    <property type="component" value="Unassembled WGS sequence"/>
</dbReference>